<proteinExistence type="predicted"/>
<sequence length="37" mass="4340">MKGQENPVCLDSQIIFECLLHSVYELFCCVGRYFILK</sequence>
<organism evidence="1">
    <name type="scientific">Arundo donax</name>
    <name type="common">Giant reed</name>
    <name type="synonym">Donax arundinaceus</name>
    <dbReference type="NCBI Taxonomy" id="35708"/>
    <lineage>
        <taxon>Eukaryota</taxon>
        <taxon>Viridiplantae</taxon>
        <taxon>Streptophyta</taxon>
        <taxon>Embryophyta</taxon>
        <taxon>Tracheophyta</taxon>
        <taxon>Spermatophyta</taxon>
        <taxon>Magnoliopsida</taxon>
        <taxon>Liliopsida</taxon>
        <taxon>Poales</taxon>
        <taxon>Poaceae</taxon>
        <taxon>PACMAD clade</taxon>
        <taxon>Arundinoideae</taxon>
        <taxon>Arundineae</taxon>
        <taxon>Arundo</taxon>
    </lineage>
</organism>
<reference evidence="1" key="2">
    <citation type="journal article" date="2015" name="Data Brief">
        <title>Shoot transcriptome of the giant reed, Arundo donax.</title>
        <authorList>
            <person name="Barrero R.A."/>
            <person name="Guerrero F.D."/>
            <person name="Moolhuijzen P."/>
            <person name="Goolsby J.A."/>
            <person name="Tidwell J."/>
            <person name="Bellgard S.E."/>
            <person name="Bellgard M.I."/>
        </authorList>
    </citation>
    <scope>NUCLEOTIDE SEQUENCE</scope>
    <source>
        <tissue evidence="1">Shoot tissue taken approximately 20 cm above the soil surface</tissue>
    </source>
</reference>
<accession>A0A0A9AIQ5</accession>
<dbReference type="EMBL" id="GBRH01246869">
    <property type="protein sequence ID" value="JAD51026.1"/>
    <property type="molecule type" value="Transcribed_RNA"/>
</dbReference>
<reference evidence="1" key="1">
    <citation type="submission" date="2014-09" db="EMBL/GenBank/DDBJ databases">
        <authorList>
            <person name="Magalhaes I.L.F."/>
            <person name="Oliveira U."/>
            <person name="Santos F.R."/>
            <person name="Vidigal T.H.D.A."/>
            <person name="Brescovit A.D."/>
            <person name="Santos A.J."/>
        </authorList>
    </citation>
    <scope>NUCLEOTIDE SEQUENCE</scope>
    <source>
        <tissue evidence="1">Shoot tissue taken approximately 20 cm above the soil surface</tissue>
    </source>
</reference>
<protein>
    <submittedName>
        <fullName evidence="1">Uncharacterized protein</fullName>
    </submittedName>
</protein>
<dbReference type="AlphaFoldDB" id="A0A0A9AIQ5"/>
<evidence type="ECO:0000313" key="1">
    <source>
        <dbReference type="EMBL" id="JAD51026.1"/>
    </source>
</evidence>
<name>A0A0A9AIQ5_ARUDO</name>